<dbReference type="AlphaFoldDB" id="A0A161KGH1"/>
<dbReference type="EMBL" id="FAXC01000129">
    <property type="protein sequence ID" value="CUV08821.1"/>
    <property type="molecule type" value="Genomic_DNA"/>
</dbReference>
<feature type="transmembrane region" description="Helical" evidence="1">
    <location>
        <begin position="330"/>
        <end position="351"/>
    </location>
</feature>
<feature type="transmembrane region" description="Helical" evidence="1">
    <location>
        <begin position="279"/>
        <end position="300"/>
    </location>
</feature>
<feature type="transmembrane region" description="Helical" evidence="1">
    <location>
        <begin position="437"/>
        <end position="461"/>
    </location>
</feature>
<keyword evidence="1" id="KW-1133">Transmembrane helix</keyword>
<feature type="transmembrane region" description="Helical" evidence="1">
    <location>
        <begin position="157"/>
        <end position="182"/>
    </location>
</feature>
<feature type="transmembrane region" description="Helical" evidence="1">
    <location>
        <begin position="20"/>
        <end position="40"/>
    </location>
</feature>
<keyword evidence="1" id="KW-0472">Membrane</keyword>
<feature type="transmembrane region" description="Helical" evidence="1">
    <location>
        <begin position="86"/>
        <end position="110"/>
    </location>
</feature>
<feature type="transmembrane region" description="Helical" evidence="1">
    <location>
        <begin position="46"/>
        <end position="66"/>
    </location>
</feature>
<organism evidence="2">
    <name type="scientific">hydrothermal vent metagenome</name>
    <dbReference type="NCBI Taxonomy" id="652676"/>
    <lineage>
        <taxon>unclassified sequences</taxon>
        <taxon>metagenomes</taxon>
        <taxon>ecological metagenomes</taxon>
    </lineage>
</organism>
<evidence type="ECO:0008006" key="3">
    <source>
        <dbReference type="Google" id="ProtNLM"/>
    </source>
</evidence>
<reference evidence="2" key="1">
    <citation type="submission" date="2015-10" db="EMBL/GenBank/DDBJ databases">
        <authorList>
            <person name="Gilbert D.G."/>
        </authorList>
    </citation>
    <scope>NUCLEOTIDE SEQUENCE</scope>
</reference>
<protein>
    <recommendedName>
        <fullName evidence="3">Divalent metal cation transporter</fullName>
    </recommendedName>
</protein>
<feature type="transmembrane region" description="Helical" evidence="1">
    <location>
        <begin position="404"/>
        <end position="425"/>
    </location>
</feature>
<sequence length="467" mass="51317">MSDFEIKDLPERTQSFWKIAGPGAVLVGLSIGAGEIIIWPSIVAEFGASMVWAAILGIFLQLWVNLEIGRWTIATGETAFTGFSRIWLGFGPLFLFLTVIANLAPGWGRASGLALKALIVGPAGYGSDTFWTVITFLIAALILFGPNVIYQSVERSVEALIIIITVGLISMTIAIGSSDIWYTLGQGIINVGYRDPGISVKVLFSALVFAGAGGIYNLFYSFYLRDKNIGMGARIPKMINPLRGKGEAMPSKGFLFEENSENLRRFSAWWNYVKKDQIIFFWALNSVTIILFIFGALAVLHPRGIVPAAGTLIWDEAVVLGEVWGDPGRVIFLIVGFATLFGTQLVILDGVSRTFADIIFMNIKKARSREVGWWYMIFCGGWMVLGCFLTFIMERVGVSDLGFIFNAAYVGGFTMAIYVPLILYLNLKYLPKSVKPGVTAITMMVIASVVYIGFAISSIIWEITTRL</sequence>
<feature type="transmembrane region" description="Helical" evidence="1">
    <location>
        <begin position="202"/>
        <end position="224"/>
    </location>
</feature>
<name>A0A161KGH1_9ZZZZ</name>
<feature type="transmembrane region" description="Helical" evidence="1">
    <location>
        <begin position="130"/>
        <end position="150"/>
    </location>
</feature>
<proteinExistence type="predicted"/>
<accession>A0A161KGH1</accession>
<evidence type="ECO:0000313" key="2">
    <source>
        <dbReference type="EMBL" id="CUV08821.1"/>
    </source>
</evidence>
<dbReference type="NCBIfam" id="NF037982">
    <property type="entry name" value="Nramp_1"/>
    <property type="match status" value="1"/>
</dbReference>
<evidence type="ECO:0000256" key="1">
    <source>
        <dbReference type="SAM" id="Phobius"/>
    </source>
</evidence>
<keyword evidence="1" id="KW-0812">Transmembrane</keyword>
<gene>
    <name evidence="2" type="ORF">MGWOODY_Mmi1053</name>
</gene>
<feature type="transmembrane region" description="Helical" evidence="1">
    <location>
        <begin position="372"/>
        <end position="392"/>
    </location>
</feature>